<dbReference type="InterPro" id="IPR002516">
    <property type="entry name" value="Glyco_trans_11"/>
</dbReference>
<evidence type="ECO:0000256" key="2">
    <source>
        <dbReference type="ARBA" id="ARBA00022679"/>
    </source>
</evidence>
<protein>
    <recommendedName>
        <fullName evidence="5">Glycosyltransferase, family 11</fullName>
    </recommendedName>
</protein>
<name>A0A844GJC2_9FIRM</name>
<reference evidence="3 4" key="1">
    <citation type="submission" date="2019-11" db="EMBL/GenBank/DDBJ databases">
        <title>Draft genome sequence of Blautia luti DSM 14534T, isolated from human stool.</title>
        <authorList>
            <person name="Ortiz R."/>
            <person name="Melis-Arcos F."/>
            <person name="Covarrubias P."/>
            <person name="Cardenas J.P."/>
            <person name="Perez-Donoso J."/>
            <person name="Almonacid D."/>
        </authorList>
    </citation>
    <scope>NUCLEOTIDE SEQUENCE [LARGE SCALE GENOMIC DNA]</scope>
    <source>
        <strain evidence="3 4">DSM 14534</strain>
    </source>
</reference>
<dbReference type="GO" id="GO:0016020">
    <property type="term" value="C:membrane"/>
    <property type="evidence" value="ECO:0007669"/>
    <property type="project" value="InterPro"/>
</dbReference>
<dbReference type="Proteomes" id="UP000437824">
    <property type="component" value="Unassembled WGS sequence"/>
</dbReference>
<dbReference type="PANTHER" id="PTHR11927">
    <property type="entry name" value="GALACTOSIDE 2-L-FUCOSYLTRANSFERASE"/>
    <property type="match status" value="1"/>
</dbReference>
<accession>A0A844GJC2</accession>
<sequence>MAIKVIHVEGGLGNQMACYAVYVAVKESNPNDEFYIDTYLYDVKEAHATISMWNGYELEKVFGVKIPDIRSLFSEEQVAEQIEYLRKSEFWKHNWNYTEAFIEMMKKYNLDLKNAFGEIGESSSGIKSKIKNFVKSIITESTDSAFIYKGKRVAYALYKKVSKDCGEHLYERKEGNYFYNITLDFMKSKFLQDKVGDKVRAGLQFNTPKDEDNLKYLQLVQTTESVSIHIRRSDYLQFNEDCYKFGYFPKCISYIKTKVVAPVFFIFSDDLKWCENNISEIGLSRNDKVYFVGINSGDSSFRDMQIMANCKHNIATKSSFGWWGSFLNPNPNKITITQVSDYVSTKQF</sequence>
<dbReference type="PANTHER" id="PTHR11927:SF9">
    <property type="entry name" value="L-FUCOSYLTRANSFERASE"/>
    <property type="match status" value="1"/>
</dbReference>
<keyword evidence="2" id="KW-0808">Transferase</keyword>
<gene>
    <name evidence="3" type="ORF">GKZ57_05430</name>
</gene>
<keyword evidence="1" id="KW-0328">Glycosyltransferase</keyword>
<evidence type="ECO:0008006" key="5">
    <source>
        <dbReference type="Google" id="ProtNLM"/>
    </source>
</evidence>
<dbReference type="GO" id="GO:0008107">
    <property type="term" value="F:galactoside 2-alpha-L-fucosyltransferase activity"/>
    <property type="evidence" value="ECO:0007669"/>
    <property type="project" value="InterPro"/>
</dbReference>
<evidence type="ECO:0000313" key="3">
    <source>
        <dbReference type="EMBL" id="MTD60718.1"/>
    </source>
</evidence>
<dbReference type="Pfam" id="PF01531">
    <property type="entry name" value="Glyco_transf_11"/>
    <property type="match status" value="1"/>
</dbReference>
<comment type="caution">
    <text evidence="3">The sequence shown here is derived from an EMBL/GenBank/DDBJ whole genome shotgun (WGS) entry which is preliminary data.</text>
</comment>
<evidence type="ECO:0000313" key="4">
    <source>
        <dbReference type="Proteomes" id="UP000437824"/>
    </source>
</evidence>
<organism evidence="3 4">
    <name type="scientific">Blautia luti DSM 14534 = JCM 17040</name>
    <dbReference type="NCBI Taxonomy" id="649762"/>
    <lineage>
        <taxon>Bacteria</taxon>
        <taxon>Bacillati</taxon>
        <taxon>Bacillota</taxon>
        <taxon>Clostridia</taxon>
        <taxon>Lachnospirales</taxon>
        <taxon>Lachnospiraceae</taxon>
        <taxon>Blautia</taxon>
    </lineage>
</organism>
<evidence type="ECO:0000256" key="1">
    <source>
        <dbReference type="ARBA" id="ARBA00022676"/>
    </source>
</evidence>
<proteinExistence type="predicted"/>
<dbReference type="GO" id="GO:0005975">
    <property type="term" value="P:carbohydrate metabolic process"/>
    <property type="evidence" value="ECO:0007669"/>
    <property type="project" value="InterPro"/>
</dbReference>
<dbReference type="Gene3D" id="3.40.50.11350">
    <property type="match status" value="1"/>
</dbReference>
<dbReference type="CDD" id="cd11301">
    <property type="entry name" value="Fut1_Fut2_like"/>
    <property type="match status" value="1"/>
</dbReference>
<dbReference type="RefSeq" id="WP_154779962.1">
    <property type="nucleotide sequence ID" value="NZ_WMBC01000003.1"/>
</dbReference>
<dbReference type="EMBL" id="WMBC01000003">
    <property type="protein sequence ID" value="MTD60718.1"/>
    <property type="molecule type" value="Genomic_DNA"/>
</dbReference>
<dbReference type="AlphaFoldDB" id="A0A844GJC2"/>